<dbReference type="RefSeq" id="WP_225405279.1">
    <property type="nucleotide sequence ID" value="NZ_JAYJJR010000008.1"/>
</dbReference>
<gene>
    <name evidence="1" type="ORF">K6T79_13925</name>
</gene>
<dbReference type="EMBL" id="JAYJJR010000008">
    <property type="protein sequence ID" value="MEB3022142.1"/>
    <property type="molecule type" value="Genomic_DNA"/>
</dbReference>
<organism evidence="1 2">
    <name type="scientific">[Mycobacterium] crassicus</name>
    <dbReference type="NCBI Taxonomy" id="2872309"/>
    <lineage>
        <taxon>Bacteria</taxon>
        <taxon>Bacillati</taxon>
        <taxon>Actinomycetota</taxon>
        <taxon>Actinomycetes</taxon>
        <taxon>Mycobacteriales</taxon>
        <taxon>Mycobacteriaceae</taxon>
        <taxon>Mycolicibacter</taxon>
    </lineage>
</organism>
<reference evidence="1 2" key="1">
    <citation type="submission" date="2023-12" db="EMBL/GenBank/DDBJ databases">
        <title>Description of new species of Mycobacterium terrae complex isolated from sewage at the Sao Paulo Zoological Park Foundation in Brazil.</title>
        <authorList>
            <person name="Romagnoli C.L."/>
            <person name="Conceicao E.C."/>
            <person name="Machado E."/>
            <person name="Barreto L.B.P.F."/>
            <person name="Sharma A."/>
            <person name="Silva N.M."/>
            <person name="Marques L.E."/>
            <person name="Juliana M.A."/>
            <person name="Lourenco M.C.S."/>
            <person name="Digiampietri L.A."/>
            <person name="Suffys P.N."/>
            <person name="Viana-Niero C."/>
        </authorList>
    </citation>
    <scope>NUCLEOTIDE SEQUENCE [LARGE SCALE GENOMIC DNA]</scope>
    <source>
        <strain evidence="1 2">MYC098</strain>
    </source>
</reference>
<evidence type="ECO:0000313" key="2">
    <source>
        <dbReference type="Proteomes" id="UP001299596"/>
    </source>
</evidence>
<comment type="caution">
    <text evidence="1">The sequence shown here is derived from an EMBL/GenBank/DDBJ whole genome shotgun (WGS) entry which is preliminary data.</text>
</comment>
<proteinExistence type="predicted"/>
<name>A0ABU5XLC6_9MYCO</name>
<keyword evidence="2" id="KW-1185">Reference proteome</keyword>
<evidence type="ECO:0008006" key="3">
    <source>
        <dbReference type="Google" id="ProtNLM"/>
    </source>
</evidence>
<sequence>MTEKDTASAGSAIPSFEETTDRIRAINEKILEAGKSAGSAWLDAYEKSLTNLLAFENQAAGASQSDWIAALAKAHTDFVANITSAYTQAARELLK</sequence>
<dbReference type="Proteomes" id="UP001299596">
    <property type="component" value="Unassembled WGS sequence"/>
</dbReference>
<evidence type="ECO:0000313" key="1">
    <source>
        <dbReference type="EMBL" id="MEB3022142.1"/>
    </source>
</evidence>
<protein>
    <recommendedName>
        <fullName evidence="3">Phasin domain-containing protein</fullName>
    </recommendedName>
</protein>
<accession>A0ABU5XLC6</accession>